<dbReference type="NCBIfam" id="TIGR00652">
    <property type="entry name" value="DapF"/>
    <property type="match status" value="1"/>
</dbReference>
<dbReference type="InterPro" id="IPR001653">
    <property type="entry name" value="DAP_epimerase_DapF"/>
</dbReference>
<feature type="binding site" evidence="9">
    <location>
        <begin position="77"/>
        <end position="78"/>
    </location>
    <ligand>
        <name>substrate</name>
    </ligand>
</feature>
<feature type="binding site" evidence="9">
    <location>
        <begin position="218"/>
        <end position="219"/>
    </location>
    <ligand>
        <name>substrate</name>
    </ligand>
</feature>
<comment type="subunit">
    <text evidence="9">Homodimer.</text>
</comment>
<keyword evidence="7 9" id="KW-0413">Isomerase</keyword>
<evidence type="ECO:0000256" key="1">
    <source>
        <dbReference type="ARBA" id="ARBA00005196"/>
    </source>
</evidence>
<feature type="site" description="Could be important to modulate the pK values of the two catalytic cysteine residues" evidence="9">
    <location>
        <position position="169"/>
    </location>
</feature>
<feature type="binding site" evidence="9">
    <location>
        <position position="200"/>
    </location>
    <ligand>
        <name>substrate</name>
    </ligand>
</feature>
<sequence length="284" mass="30974">MEVEFTKVEGTGNDFIIINEIEGEVIPEVDKPTFARRVCERKFSVGADGVIFISPSGICDVQMRIFNSDGSEAEMCGNGMRCFAKYVYERGIVQDEKMTVETLGGVITPEVIVNDGKVEEVRVMMGTAEFERALIPMEGSDDFAIDTDLHINDEIGSIKITALSIGNPHAVLVVDNLYGIDVDKIGNLIENHEAFPNRTNVQFVEMNGVNDVEIRTYERGVGETLSCGTGATAAVFALSKLKMIDPAKEVTVRALGGVLKVSLEEDGAYLTGKANIIYDGKLNY</sequence>
<comment type="caution">
    <text evidence="9">Lacks conserved residue(s) required for the propagation of feature annotation.</text>
</comment>
<evidence type="ECO:0000313" key="11">
    <source>
        <dbReference type="EMBL" id="OFV67514.1"/>
    </source>
</evidence>
<dbReference type="PANTHER" id="PTHR31689">
    <property type="entry name" value="DIAMINOPIMELATE EPIMERASE, CHLOROPLASTIC"/>
    <property type="match status" value="1"/>
</dbReference>
<dbReference type="PATRIC" id="fig|1838285.3.peg.1455"/>
<dbReference type="EC" id="5.1.1.7" evidence="3 9"/>
<comment type="function">
    <text evidence="9">Catalyzes the stereoinversion of LL-2,6-diaminopimelate (L,L-DAP) to meso-diaminopimelate (meso-DAP), a precursor of L-lysine.</text>
</comment>
<name>A0A1F2P8R2_9EURY</name>
<dbReference type="AlphaFoldDB" id="A0A1F2P8R2"/>
<evidence type="ECO:0000256" key="6">
    <source>
        <dbReference type="ARBA" id="ARBA00023154"/>
    </source>
</evidence>
<organism evidence="11 12">
    <name type="scientific">Candidatus Syntropharchaeum caldarium</name>
    <dbReference type="NCBI Taxonomy" id="1838285"/>
    <lineage>
        <taxon>Archaea</taxon>
        <taxon>Methanobacteriati</taxon>
        <taxon>Methanobacteriota</taxon>
        <taxon>Stenosarchaea group</taxon>
        <taxon>Methanomicrobia</taxon>
        <taxon>Methanosarcinales</taxon>
        <taxon>ANME-2 cluster</taxon>
        <taxon>Candidatus Syntropharchaeum</taxon>
    </lineage>
</organism>
<dbReference type="Gene3D" id="3.10.310.10">
    <property type="entry name" value="Diaminopimelate Epimerase, Chain A, domain 1"/>
    <property type="match status" value="2"/>
</dbReference>
<keyword evidence="4 9" id="KW-0963">Cytoplasm</keyword>
<dbReference type="STRING" id="1838285.SCAL_001432"/>
<evidence type="ECO:0000256" key="2">
    <source>
        <dbReference type="ARBA" id="ARBA00010219"/>
    </source>
</evidence>
<dbReference type="HAMAP" id="MF_00197">
    <property type="entry name" value="DAP_epimerase"/>
    <property type="match status" value="1"/>
</dbReference>
<evidence type="ECO:0000256" key="7">
    <source>
        <dbReference type="ARBA" id="ARBA00023235"/>
    </source>
</evidence>
<feature type="site" description="Could be important to modulate the pK values of the two catalytic cysteine residues" evidence="9">
    <location>
        <position position="218"/>
    </location>
</feature>
<comment type="catalytic activity">
    <reaction evidence="8 9">
        <text>(2S,6S)-2,6-diaminopimelate = meso-2,6-diaminopimelate</text>
        <dbReference type="Rhea" id="RHEA:15393"/>
        <dbReference type="ChEBI" id="CHEBI:57609"/>
        <dbReference type="ChEBI" id="CHEBI:57791"/>
        <dbReference type="EC" id="5.1.1.7"/>
    </reaction>
</comment>
<feature type="binding site" evidence="9">
    <location>
        <position position="13"/>
    </location>
    <ligand>
        <name>substrate</name>
    </ligand>
</feature>
<feature type="binding site" evidence="9">
    <location>
        <begin position="228"/>
        <end position="229"/>
    </location>
    <ligand>
        <name>substrate</name>
    </ligand>
</feature>
<keyword evidence="12" id="KW-1185">Reference proteome</keyword>
<feature type="binding site" evidence="9">
    <location>
        <position position="167"/>
    </location>
    <ligand>
        <name>substrate</name>
    </ligand>
</feature>
<dbReference type="GO" id="GO:0009089">
    <property type="term" value="P:lysine biosynthetic process via diaminopimelate"/>
    <property type="evidence" value="ECO:0007669"/>
    <property type="project" value="UniProtKB-UniRule"/>
</dbReference>
<evidence type="ECO:0000256" key="4">
    <source>
        <dbReference type="ARBA" id="ARBA00022490"/>
    </source>
</evidence>
<evidence type="ECO:0000256" key="9">
    <source>
        <dbReference type="HAMAP-Rule" id="MF_00197"/>
    </source>
</evidence>
<comment type="caution">
    <text evidence="11">The sequence shown here is derived from an EMBL/GenBank/DDBJ whole genome shotgun (WGS) entry which is preliminary data.</text>
</comment>
<keyword evidence="6 9" id="KW-0457">Lysine biosynthesis</keyword>
<evidence type="ECO:0000256" key="3">
    <source>
        <dbReference type="ARBA" id="ARBA00013080"/>
    </source>
</evidence>
<protein>
    <recommendedName>
        <fullName evidence="3 9">Diaminopimelate epimerase</fullName>
        <shortName evidence="9">DAP epimerase</shortName>
        <ecNumber evidence="3 9">5.1.1.7</ecNumber>
    </recommendedName>
    <alternativeName>
        <fullName evidence="9">PLP-independent amino acid racemase</fullName>
    </alternativeName>
</protein>
<dbReference type="SUPFAM" id="SSF54506">
    <property type="entry name" value="Diaminopimelate epimerase-like"/>
    <property type="match status" value="2"/>
</dbReference>
<dbReference type="Pfam" id="PF01678">
    <property type="entry name" value="DAP_epimerase"/>
    <property type="match status" value="2"/>
</dbReference>
<dbReference type="FunFam" id="3.10.310.10:FF:000001">
    <property type="entry name" value="Diaminopimelate epimerase"/>
    <property type="match status" value="1"/>
</dbReference>
<dbReference type="GO" id="GO:0008837">
    <property type="term" value="F:diaminopimelate epimerase activity"/>
    <property type="evidence" value="ECO:0007669"/>
    <property type="project" value="UniProtKB-UniRule"/>
</dbReference>
<gene>
    <name evidence="9" type="primary">dapF</name>
    <name evidence="11" type="ORF">SCAL_001432</name>
</gene>
<comment type="pathway">
    <text evidence="1 9">Amino-acid biosynthesis; L-lysine biosynthesis via DAP pathway; DL-2,6-diaminopimelate from LL-2,6-diaminopimelate: step 1/1.</text>
</comment>
<feature type="active site" evidence="10">
    <location>
        <position position="76"/>
    </location>
</feature>
<dbReference type="Proteomes" id="UP000186940">
    <property type="component" value="Unassembled WGS sequence"/>
</dbReference>
<evidence type="ECO:0000256" key="8">
    <source>
        <dbReference type="ARBA" id="ARBA00051712"/>
    </source>
</evidence>
<dbReference type="PROSITE" id="PS01326">
    <property type="entry name" value="DAP_EPIMERASE"/>
    <property type="match status" value="1"/>
</dbReference>
<keyword evidence="5 9" id="KW-0028">Amino-acid biosynthesis</keyword>
<evidence type="ECO:0000256" key="5">
    <source>
        <dbReference type="ARBA" id="ARBA00022605"/>
    </source>
</evidence>
<comment type="similarity">
    <text evidence="2 9">Belongs to the diaminopimelate epimerase family.</text>
</comment>
<accession>A0A1F2P8R2</accession>
<feature type="active site" description="Proton donor" evidence="9">
    <location>
        <position position="76"/>
    </location>
</feature>
<evidence type="ECO:0000313" key="12">
    <source>
        <dbReference type="Proteomes" id="UP000186940"/>
    </source>
</evidence>
<proteinExistence type="inferred from homology"/>
<dbReference type="UniPathway" id="UPA00034">
    <property type="reaction ID" value="UER00025"/>
</dbReference>
<reference evidence="11" key="1">
    <citation type="submission" date="2016-05" db="EMBL/GenBank/DDBJ databases">
        <title>Microbial consortia oxidize butane by reversing methanogenesis.</title>
        <authorList>
            <person name="Laso-Perez R."/>
            <person name="Richter M."/>
            <person name="Wegener G."/>
            <person name="Musat F."/>
        </authorList>
    </citation>
    <scope>NUCLEOTIDE SEQUENCE [LARGE SCALE GENOMIC DNA]</scope>
    <source>
        <strain evidence="11">BOX2</strain>
    </source>
</reference>
<dbReference type="PANTHER" id="PTHR31689:SF0">
    <property type="entry name" value="DIAMINOPIMELATE EPIMERASE"/>
    <property type="match status" value="1"/>
</dbReference>
<dbReference type="GO" id="GO:0005829">
    <property type="term" value="C:cytosol"/>
    <property type="evidence" value="ECO:0007669"/>
    <property type="project" value="TreeGrafter"/>
</dbReference>
<dbReference type="EMBL" id="LYOS01000004">
    <property type="protein sequence ID" value="OFV67514.1"/>
    <property type="molecule type" value="Genomic_DNA"/>
</dbReference>
<evidence type="ECO:0000256" key="10">
    <source>
        <dbReference type="PROSITE-ProRule" id="PRU10125"/>
    </source>
</evidence>
<feature type="binding site" evidence="9">
    <location>
        <position position="67"/>
    </location>
    <ligand>
        <name>substrate</name>
    </ligand>
</feature>
<comment type="subcellular location">
    <subcellularLocation>
        <location evidence="9">Cytoplasm</location>
    </subcellularLocation>
</comment>
<dbReference type="InterPro" id="IPR018510">
    <property type="entry name" value="DAP_epimerase_AS"/>
</dbReference>
<feature type="active site" description="Proton acceptor" evidence="9">
    <location>
        <position position="227"/>
    </location>
</feature>